<keyword evidence="1 3" id="KW-0344">Guanine-nucleotide releasing factor</keyword>
<evidence type="ECO:0000313" key="7">
    <source>
        <dbReference type="Ensembl" id="ENSPCLP00000016165.1"/>
    </source>
</evidence>
<dbReference type="Gene3D" id="1.10.840.10">
    <property type="entry name" value="Ras guanine-nucleotide exchange factors catalytic domain"/>
    <property type="match status" value="1"/>
</dbReference>
<feature type="region of interest" description="Disordered" evidence="4">
    <location>
        <begin position="569"/>
        <end position="666"/>
    </location>
</feature>
<dbReference type="CTD" id="2889"/>
<reference evidence="7" key="2">
    <citation type="submission" date="2025-09" db="UniProtKB">
        <authorList>
            <consortium name="Ensembl"/>
        </authorList>
    </citation>
    <scope>IDENTIFICATION</scope>
</reference>
<feature type="region of interest" description="Disordered" evidence="4">
    <location>
        <begin position="414"/>
        <end position="448"/>
    </location>
</feature>
<evidence type="ECO:0000256" key="4">
    <source>
        <dbReference type="SAM" id="MobiDB-lite"/>
    </source>
</evidence>
<dbReference type="PROSITE" id="PS00720">
    <property type="entry name" value="RASGEF"/>
    <property type="match status" value="1"/>
</dbReference>
<accession>A0A669Q911</accession>
<dbReference type="Gene3D" id="1.20.870.10">
    <property type="entry name" value="Son of sevenless (SoS) protein Chain: S domain 1"/>
    <property type="match status" value="1"/>
</dbReference>
<dbReference type="PANTHER" id="PTHR23113:SF224">
    <property type="entry name" value="RAP GUANINE NUCLEOTIDE EXCHANGE FACTOR 1"/>
    <property type="match status" value="1"/>
</dbReference>
<feature type="region of interest" description="Disordered" evidence="4">
    <location>
        <begin position="373"/>
        <end position="399"/>
    </location>
</feature>
<reference evidence="7" key="1">
    <citation type="submission" date="2025-08" db="UniProtKB">
        <authorList>
            <consortium name="Ensembl"/>
        </authorList>
    </citation>
    <scope>IDENTIFICATION</scope>
</reference>
<dbReference type="GO" id="GO:0005886">
    <property type="term" value="C:plasma membrane"/>
    <property type="evidence" value="ECO:0007669"/>
    <property type="project" value="TreeGrafter"/>
</dbReference>
<feature type="domain" description="Ras-GEF" evidence="5">
    <location>
        <begin position="840"/>
        <end position="1064"/>
    </location>
</feature>
<dbReference type="InterPro" id="IPR019804">
    <property type="entry name" value="Ras_G-nucl-exch_fac_CS"/>
</dbReference>
<feature type="region of interest" description="Disordered" evidence="4">
    <location>
        <begin position="212"/>
        <end position="265"/>
    </location>
</feature>
<feature type="region of interest" description="Disordered" evidence="4">
    <location>
        <begin position="1"/>
        <end position="42"/>
    </location>
</feature>
<dbReference type="CDD" id="cd00155">
    <property type="entry name" value="RasGEF"/>
    <property type="match status" value="1"/>
</dbReference>
<dbReference type="SUPFAM" id="SSF48366">
    <property type="entry name" value="Ras GEF"/>
    <property type="match status" value="1"/>
</dbReference>
<dbReference type="Ensembl" id="ENSPCLT00000021266.1">
    <property type="protein sequence ID" value="ENSPCLP00000016165.1"/>
    <property type="gene ID" value="ENSPCLG00000013136.1"/>
</dbReference>
<dbReference type="InterPro" id="IPR023578">
    <property type="entry name" value="Ras_GEF_dom_sf"/>
</dbReference>
<feature type="compositionally biased region" description="Polar residues" evidence="4">
    <location>
        <begin position="337"/>
        <end position="348"/>
    </location>
</feature>
<dbReference type="PROSITE" id="PS50212">
    <property type="entry name" value="RASGEF_NTER"/>
    <property type="match status" value="1"/>
</dbReference>
<feature type="region of interest" description="Disordered" evidence="4">
    <location>
        <begin position="301"/>
        <end position="354"/>
    </location>
</feature>
<dbReference type="InterPro" id="IPR008937">
    <property type="entry name" value="Ras-like_GEF"/>
</dbReference>
<evidence type="ECO:0000256" key="1">
    <source>
        <dbReference type="ARBA" id="ARBA00022658"/>
    </source>
</evidence>
<evidence type="ECO:0000256" key="3">
    <source>
        <dbReference type="PROSITE-ProRule" id="PRU00168"/>
    </source>
</evidence>
<dbReference type="AlphaFoldDB" id="A0A669Q911"/>
<feature type="domain" description="N-terminal Ras-GEF" evidence="6">
    <location>
        <begin position="688"/>
        <end position="810"/>
    </location>
</feature>
<feature type="compositionally biased region" description="Polar residues" evidence="4">
    <location>
        <begin position="648"/>
        <end position="659"/>
    </location>
</feature>
<name>A0A669Q911_PHACC</name>
<sequence length="1077" mass="120967">MQDPCPDSERSHLSSFTMKLKGKFHSPKIKRTPSKKGKQADLTVKTPEKSVNKNVSWLEEKEKEVVSALRYFKTIVDKMAIDKKVLEMLPGSASKVLEAILPLVQTDPRIQQSSAISSCYSRVYQSLANLIRWSDQVMLEGVNSEDKEMVTTVKDVIKAVLDGVKELVKLTIEKQEHPSPTSPVKPSLPACKSDSPSELPLTDREMEILSKTTNMTQSNELLTDSMDEEVAPPKPPLPCIRVAENSPPPALPPKKRQSAPSPTRVAVVAPMSRATSGSSLPVGINRQDFDVDCYAQRRLSGGSHSYGGESPRLSPCSSIGKLSKSDEQLSSLDRDSGQCSRNTSCETLDQSDHYDPDYEFLQQDLSNADQIPQQVPGILSPLPESLGESGSPFHGHAFQLPQGSSSPLEFCSLSGAVQPTETPPALPEKKRRSAASQTSDSGCRVSYERHPSQYDNISEDDMQNAGSLSSVPCTPFAPILPFQQGNSSAPVEFIADFAAPDSNSDPEKPPPLPEKKNKHMMAYMQFVEDYSEPQPSMFYQTPQNEHIYQQKNKHLMEVYGFNDSFISLDPSQDLAPPPALPPKQRQLSENASEEAGEGEYVNLYSSGQSNGELPHSGGESPSLKDGHSKDSTSNSSAMGKEGKDGAERQQQSPDALESSQLEEEVDELSLIDHSEIMARLTLKQEGDDGPDVRGGSGDILLVHATETDRKDLVLYCEAFLTTYRTFITPEELIKKLQYRYEKFCHFPDTFKKRVSKNTFFVLVRVVDELCLVELTEEILKLLMDLVFRLVCNGELSLARVLRKNILDKVDQKKMLRYANSIKPLAARGVAARPGTLHDFHSHEIAEQLTLLDAELFYKIEIPEVLLWAKEQNEEKSPNLTQFTEHFNNMSYWVRSIIMLQEKAQDRERLLLKFIKIMKHLRKLNNFNSYLAILSALDSAPIRRLEWQKQTSEGLAEYCTLIDSSSSFRAYRAALADVEPPCIPYLGLILQDLTFVHLGNPDYIDSKVNFSKRWQQFNILDSMRCFQQVHYDIKRNDDIVSFFNDFSDHLAEEALWELSLKIKPRNITRRKTDREEKT</sequence>
<dbReference type="Pfam" id="PF00617">
    <property type="entry name" value="RasGEF"/>
    <property type="match status" value="1"/>
</dbReference>
<dbReference type="PROSITE" id="PS50009">
    <property type="entry name" value="RASGEF_CAT"/>
    <property type="match status" value="1"/>
</dbReference>
<dbReference type="SMART" id="SM00147">
    <property type="entry name" value="RasGEF"/>
    <property type="match status" value="1"/>
</dbReference>
<organism evidence="7 8">
    <name type="scientific">Phasianus colchicus</name>
    <name type="common">Common pheasant</name>
    <dbReference type="NCBI Taxonomy" id="9054"/>
    <lineage>
        <taxon>Eukaryota</taxon>
        <taxon>Metazoa</taxon>
        <taxon>Chordata</taxon>
        <taxon>Craniata</taxon>
        <taxon>Vertebrata</taxon>
        <taxon>Euteleostomi</taxon>
        <taxon>Archelosauria</taxon>
        <taxon>Archosauria</taxon>
        <taxon>Dinosauria</taxon>
        <taxon>Saurischia</taxon>
        <taxon>Theropoda</taxon>
        <taxon>Coelurosauria</taxon>
        <taxon>Aves</taxon>
        <taxon>Neognathae</taxon>
        <taxon>Galloanserae</taxon>
        <taxon>Galliformes</taxon>
        <taxon>Phasianidae</taxon>
        <taxon>Phasianinae</taxon>
        <taxon>Phasianus</taxon>
    </lineage>
</organism>
<evidence type="ECO:0000256" key="2">
    <source>
        <dbReference type="ARBA" id="ARBA00083313"/>
    </source>
</evidence>
<dbReference type="InterPro" id="IPR001895">
    <property type="entry name" value="RASGEF_cat_dom"/>
</dbReference>
<dbReference type="InterPro" id="IPR036964">
    <property type="entry name" value="RASGEF_cat_dom_sf"/>
</dbReference>
<evidence type="ECO:0000259" key="6">
    <source>
        <dbReference type="PROSITE" id="PS50212"/>
    </source>
</evidence>
<keyword evidence="8" id="KW-1185">Reference proteome</keyword>
<dbReference type="RefSeq" id="XP_031457614.1">
    <property type="nucleotide sequence ID" value="XM_031601754.1"/>
</dbReference>
<dbReference type="GO" id="GO:0005085">
    <property type="term" value="F:guanyl-nucleotide exchange factor activity"/>
    <property type="evidence" value="ECO:0007669"/>
    <property type="project" value="UniProtKB-KW"/>
</dbReference>
<gene>
    <name evidence="7" type="primary">RAPGEF1</name>
</gene>
<evidence type="ECO:0000313" key="8">
    <source>
        <dbReference type="Proteomes" id="UP000472261"/>
    </source>
</evidence>
<proteinExistence type="predicted"/>
<dbReference type="SMART" id="SM00229">
    <property type="entry name" value="RasGEFN"/>
    <property type="match status" value="1"/>
</dbReference>
<feature type="compositionally biased region" description="Polar residues" evidence="4">
    <location>
        <begin position="212"/>
        <end position="222"/>
    </location>
</feature>
<dbReference type="Pfam" id="PF00618">
    <property type="entry name" value="RasGEF_N"/>
    <property type="match status" value="1"/>
</dbReference>
<feature type="compositionally biased region" description="Basic and acidic residues" evidence="4">
    <location>
        <begin position="323"/>
        <end position="336"/>
    </location>
</feature>
<dbReference type="GO" id="GO:0007265">
    <property type="term" value="P:Ras protein signal transduction"/>
    <property type="evidence" value="ECO:0007669"/>
    <property type="project" value="TreeGrafter"/>
</dbReference>
<dbReference type="GeneID" id="116234264"/>
<dbReference type="InterPro" id="IPR000651">
    <property type="entry name" value="Ras-like_Gua-exchang_fac_N"/>
</dbReference>
<evidence type="ECO:0000259" key="5">
    <source>
        <dbReference type="PROSITE" id="PS50009"/>
    </source>
</evidence>
<dbReference type="Proteomes" id="UP000472261">
    <property type="component" value="Unplaced"/>
</dbReference>
<protein>
    <recommendedName>
        <fullName evidence="2">CRK SH3-binding GNRP</fullName>
    </recommendedName>
</protein>
<dbReference type="CDD" id="cd06224">
    <property type="entry name" value="REM"/>
    <property type="match status" value="1"/>
</dbReference>
<dbReference type="FunFam" id="1.10.840.10:FF:000009">
    <property type="entry name" value="rap guanine nucleotide exchange factor 1"/>
    <property type="match status" value="1"/>
</dbReference>
<dbReference type="PANTHER" id="PTHR23113">
    <property type="entry name" value="GUANINE NUCLEOTIDE EXCHANGE FACTOR"/>
    <property type="match status" value="1"/>
</dbReference>
<feature type="region of interest" description="Disordered" evidence="4">
    <location>
        <begin position="173"/>
        <end position="200"/>
    </location>
</feature>
<feature type="compositionally biased region" description="Basic residues" evidence="4">
    <location>
        <begin position="20"/>
        <end position="37"/>
    </location>
</feature>